<evidence type="ECO:0000256" key="1">
    <source>
        <dbReference type="SAM" id="MobiDB-lite"/>
    </source>
</evidence>
<comment type="caution">
    <text evidence="2">The sequence shown here is derived from an EMBL/GenBank/DDBJ whole genome shotgun (WGS) entry which is preliminary data.</text>
</comment>
<organism evidence="2 3">
    <name type="scientific">Collybiopsis confluens</name>
    <dbReference type="NCBI Taxonomy" id="2823264"/>
    <lineage>
        <taxon>Eukaryota</taxon>
        <taxon>Fungi</taxon>
        <taxon>Dikarya</taxon>
        <taxon>Basidiomycota</taxon>
        <taxon>Agaricomycotina</taxon>
        <taxon>Agaricomycetes</taxon>
        <taxon>Agaricomycetidae</taxon>
        <taxon>Agaricales</taxon>
        <taxon>Marasmiineae</taxon>
        <taxon>Omphalotaceae</taxon>
        <taxon>Collybiopsis</taxon>
    </lineage>
</organism>
<dbReference type="AlphaFoldDB" id="A0A8H5MBH5"/>
<evidence type="ECO:0000313" key="3">
    <source>
        <dbReference type="Proteomes" id="UP000518752"/>
    </source>
</evidence>
<feature type="region of interest" description="Disordered" evidence="1">
    <location>
        <begin position="1"/>
        <end position="23"/>
    </location>
</feature>
<evidence type="ECO:0000313" key="2">
    <source>
        <dbReference type="EMBL" id="KAF5387561.1"/>
    </source>
</evidence>
<proteinExistence type="predicted"/>
<gene>
    <name evidence="2" type="ORF">D9757_006572</name>
</gene>
<reference evidence="2 3" key="1">
    <citation type="journal article" date="2020" name="ISME J.">
        <title>Uncovering the hidden diversity of litter-decomposition mechanisms in mushroom-forming fungi.</title>
        <authorList>
            <person name="Floudas D."/>
            <person name="Bentzer J."/>
            <person name="Ahren D."/>
            <person name="Johansson T."/>
            <person name="Persson P."/>
            <person name="Tunlid A."/>
        </authorList>
    </citation>
    <scope>NUCLEOTIDE SEQUENCE [LARGE SCALE GENOMIC DNA]</scope>
    <source>
        <strain evidence="2 3">CBS 406.79</strain>
    </source>
</reference>
<feature type="compositionally biased region" description="Polar residues" evidence="1">
    <location>
        <begin position="1"/>
        <end position="22"/>
    </location>
</feature>
<feature type="region of interest" description="Disordered" evidence="1">
    <location>
        <begin position="355"/>
        <end position="437"/>
    </location>
</feature>
<feature type="region of interest" description="Disordered" evidence="1">
    <location>
        <begin position="444"/>
        <end position="463"/>
    </location>
</feature>
<dbReference type="EMBL" id="JAACJN010000031">
    <property type="protein sequence ID" value="KAF5387561.1"/>
    <property type="molecule type" value="Genomic_DNA"/>
</dbReference>
<feature type="region of interest" description="Disordered" evidence="1">
    <location>
        <begin position="64"/>
        <end position="96"/>
    </location>
</feature>
<name>A0A8H5MBH5_9AGAR</name>
<dbReference type="Proteomes" id="UP000518752">
    <property type="component" value="Unassembled WGS sequence"/>
</dbReference>
<accession>A0A8H5MBH5</accession>
<keyword evidence="3" id="KW-1185">Reference proteome</keyword>
<protein>
    <submittedName>
        <fullName evidence="2">Uncharacterized protein</fullName>
    </submittedName>
</protein>
<feature type="compositionally biased region" description="Low complexity" evidence="1">
    <location>
        <begin position="364"/>
        <end position="401"/>
    </location>
</feature>
<sequence>MSSHSVQTDSDSATTAPQQPRDSATRLLDMIVLQFGTIEPSRSTGTAPGAVTYRRLVGLSQSQSVAGRAVQHPRRLAPQGQTGVGGQQLRPSTNATVQSQARAAGDPPPYTARVLHRAVGPAQNVNIGAVQAQGGGGFPNVPPLRLMRYPYPSVNDTPQAQAGGGGVYLAPNAPWQENAGAPGAIPYPYPYPYPFMDGALPPPPPPPPQGRVGEVGFPSNNTGLVQYSRLLPNTIPRGGPAAQGLIPYNLAAINGHGGAAELMQPMGPSANHVPMMQLPPRAPNGAPQGYQLPAGWDEAWIVRVQPAGNGLWQGPAGAAGLMPHYPPPPAYTGYHQPRPVLNEPMLLPPNLARTQQPQEVAANTGPSSESEEGTSASDGASNGNEAASSSSGSRSQPSRNNLVIRTETRSNHRSNPYPLPSGRPRRPQVEPDSNPFQMRLRSQARLEEEKNSVDAAGAKSPKT</sequence>